<dbReference type="PANTHER" id="PTHR33452">
    <property type="entry name" value="OXIDOREDUCTASE CATD-RELATED"/>
    <property type="match status" value="1"/>
</dbReference>
<feature type="transmembrane region" description="Helical" evidence="7">
    <location>
        <begin position="21"/>
        <end position="41"/>
    </location>
</feature>
<keyword evidence="3" id="KW-1003">Cell membrane</keyword>
<evidence type="ECO:0000256" key="2">
    <source>
        <dbReference type="ARBA" id="ARBA00006679"/>
    </source>
</evidence>
<evidence type="ECO:0000313" key="9">
    <source>
        <dbReference type="Proteomes" id="UP000249299"/>
    </source>
</evidence>
<dbReference type="Proteomes" id="UP000249299">
    <property type="component" value="Unassembled WGS sequence"/>
</dbReference>
<evidence type="ECO:0000256" key="6">
    <source>
        <dbReference type="ARBA" id="ARBA00023136"/>
    </source>
</evidence>
<proteinExistence type="inferred from homology"/>
<comment type="subcellular location">
    <subcellularLocation>
        <location evidence="1">Cell membrane</location>
        <topology evidence="1">Multi-pass membrane protein</topology>
    </subcellularLocation>
</comment>
<gene>
    <name evidence="8" type="ORF">CH339_15910</name>
</gene>
<name>A0A327JRR2_9HYPH</name>
<organism evidence="8 9">
    <name type="scientific">Rhodobium orientis</name>
    <dbReference type="NCBI Taxonomy" id="34017"/>
    <lineage>
        <taxon>Bacteria</taxon>
        <taxon>Pseudomonadati</taxon>
        <taxon>Pseudomonadota</taxon>
        <taxon>Alphaproteobacteria</taxon>
        <taxon>Hyphomicrobiales</taxon>
        <taxon>Rhodobiaceae</taxon>
        <taxon>Rhodobium</taxon>
    </lineage>
</organism>
<evidence type="ECO:0000256" key="7">
    <source>
        <dbReference type="SAM" id="Phobius"/>
    </source>
</evidence>
<accession>A0A327JRR2</accession>
<evidence type="ECO:0000313" key="8">
    <source>
        <dbReference type="EMBL" id="RAI26048.1"/>
    </source>
</evidence>
<keyword evidence="6 7" id="KW-0472">Membrane</keyword>
<comment type="caution">
    <text evidence="8">The sequence shown here is derived from an EMBL/GenBank/DDBJ whole genome shotgun (WGS) entry which is preliminary data.</text>
</comment>
<protein>
    <recommendedName>
        <fullName evidence="10">DoxX family protein</fullName>
    </recommendedName>
</protein>
<dbReference type="Pfam" id="PF07681">
    <property type="entry name" value="DoxX"/>
    <property type="match status" value="1"/>
</dbReference>
<keyword evidence="5 7" id="KW-1133">Transmembrane helix</keyword>
<dbReference type="InterPro" id="IPR051907">
    <property type="entry name" value="DoxX-like_oxidoreductase"/>
</dbReference>
<reference evidence="8 9" key="1">
    <citation type="submission" date="2017-07" db="EMBL/GenBank/DDBJ databases">
        <title>Draft Genome Sequences of Select Purple Nonsulfur Bacteria.</title>
        <authorList>
            <person name="Lasarre B."/>
            <person name="Mckinlay J.B."/>
        </authorList>
    </citation>
    <scope>NUCLEOTIDE SEQUENCE [LARGE SCALE GENOMIC DNA]</scope>
    <source>
        <strain evidence="8 9">DSM 11290</strain>
    </source>
</reference>
<dbReference type="OrthoDB" id="121744at2"/>
<feature type="transmembrane region" description="Helical" evidence="7">
    <location>
        <begin position="156"/>
        <end position="175"/>
    </location>
</feature>
<keyword evidence="9" id="KW-1185">Reference proteome</keyword>
<sequence>MARLIALQERAFAALERALGPSVLPLFARLVFASALLLYYLNSAYTKVGSGFPDMFVPQVGAYAQIVPKVAEGAGYDVSQIAFFPYGLVVWAGTYAEFVLPVLIVLGLFTRLASLGMIGFIVVQSVVDVTAHGLDAATVGLPFDRFPDGMIADQRLFWVFVLVVLVLRGGGGLSLDGLLAKRERSSAQPW</sequence>
<evidence type="ECO:0008006" key="10">
    <source>
        <dbReference type="Google" id="ProtNLM"/>
    </source>
</evidence>
<evidence type="ECO:0000256" key="1">
    <source>
        <dbReference type="ARBA" id="ARBA00004651"/>
    </source>
</evidence>
<keyword evidence="4 7" id="KW-0812">Transmembrane</keyword>
<comment type="similarity">
    <text evidence="2">Belongs to the DoxX family.</text>
</comment>
<feature type="transmembrane region" description="Helical" evidence="7">
    <location>
        <begin position="115"/>
        <end position="136"/>
    </location>
</feature>
<feature type="transmembrane region" description="Helical" evidence="7">
    <location>
        <begin position="83"/>
        <end position="108"/>
    </location>
</feature>
<evidence type="ECO:0000256" key="5">
    <source>
        <dbReference type="ARBA" id="ARBA00022989"/>
    </source>
</evidence>
<dbReference type="PANTHER" id="PTHR33452:SF1">
    <property type="entry name" value="INNER MEMBRANE PROTEIN YPHA-RELATED"/>
    <property type="match status" value="1"/>
</dbReference>
<dbReference type="GO" id="GO:0005886">
    <property type="term" value="C:plasma membrane"/>
    <property type="evidence" value="ECO:0007669"/>
    <property type="project" value="UniProtKB-SubCell"/>
</dbReference>
<evidence type="ECO:0000256" key="4">
    <source>
        <dbReference type="ARBA" id="ARBA00022692"/>
    </source>
</evidence>
<evidence type="ECO:0000256" key="3">
    <source>
        <dbReference type="ARBA" id="ARBA00022475"/>
    </source>
</evidence>
<dbReference type="EMBL" id="NPEV01000037">
    <property type="protein sequence ID" value="RAI26048.1"/>
    <property type="molecule type" value="Genomic_DNA"/>
</dbReference>
<dbReference type="AlphaFoldDB" id="A0A327JRR2"/>
<dbReference type="InterPro" id="IPR032808">
    <property type="entry name" value="DoxX"/>
</dbReference>